<keyword evidence="2" id="KW-0418">Kinase</keyword>
<feature type="domain" description="Glyoxalase-like" evidence="1">
    <location>
        <begin position="57"/>
        <end position="225"/>
    </location>
</feature>
<dbReference type="InterPro" id="IPR029068">
    <property type="entry name" value="Glyas_Bleomycin-R_OHBP_Dase"/>
</dbReference>
<dbReference type="GO" id="GO:0016301">
    <property type="term" value="F:kinase activity"/>
    <property type="evidence" value="ECO:0007669"/>
    <property type="project" value="UniProtKB-KW"/>
</dbReference>
<dbReference type="AlphaFoldDB" id="A0A2R4M7X1"/>
<dbReference type="Pfam" id="PF13468">
    <property type="entry name" value="Glyoxalase_3"/>
    <property type="match status" value="1"/>
</dbReference>
<name>A0A2R4M7X1_9RHOB</name>
<dbReference type="EMBL" id="CP028475">
    <property type="protein sequence ID" value="AVW93301.1"/>
    <property type="molecule type" value="Genomic_DNA"/>
</dbReference>
<dbReference type="SUPFAM" id="SSF54593">
    <property type="entry name" value="Glyoxalase/Bleomycin resistance protein/Dihydroxybiphenyl dioxygenase"/>
    <property type="match status" value="1"/>
</dbReference>
<dbReference type="KEGG" id="cbak:DA792_04350"/>
<accession>A0A2R4M7X1</accession>
<sequence>MPPEASLSKNCSNLRRSIVFFYSFLKVNEKGASCRDGGSLDDFNSVLVRKHKMPYRIDHLVISAADLQQGKEWAEGLLDVTFGPRGVHPDMGTHNHLVAMHPDAYLEVIAPDHDALRPDYPRWFDLDNFGGPPRLTHWAVSCPDLEEAWELAPANAGRILSFRRGDYAWRMIVPDTGVLPFDDCFPALIEWHSPRPVPALPDPGLLMRRLKISHPEPDALRAALSPFVSALEHVRIVQSDTPGLTAEISTPSGEIWIA</sequence>
<keyword evidence="2" id="KW-0808">Transferase</keyword>
<gene>
    <name evidence="2" type="ORF">DA792_04350</name>
</gene>
<evidence type="ECO:0000313" key="2">
    <source>
        <dbReference type="EMBL" id="AVW93301.1"/>
    </source>
</evidence>
<evidence type="ECO:0000259" key="1">
    <source>
        <dbReference type="Pfam" id="PF13468"/>
    </source>
</evidence>
<dbReference type="Proteomes" id="UP000241447">
    <property type="component" value="Chromosome"/>
</dbReference>
<evidence type="ECO:0000313" key="3">
    <source>
        <dbReference type="Proteomes" id="UP000241447"/>
    </source>
</evidence>
<organism evidence="2 3">
    <name type="scientific">Celeribacter baekdonensis</name>
    <dbReference type="NCBI Taxonomy" id="875171"/>
    <lineage>
        <taxon>Bacteria</taxon>
        <taxon>Pseudomonadati</taxon>
        <taxon>Pseudomonadota</taxon>
        <taxon>Alphaproteobacteria</taxon>
        <taxon>Rhodobacterales</taxon>
        <taxon>Roseobacteraceae</taxon>
        <taxon>Celeribacter</taxon>
    </lineage>
</organism>
<reference evidence="2 3" key="1">
    <citation type="submission" date="2018-03" db="EMBL/GenBank/DDBJ databases">
        <title>The Complete Genome of Celeribacter baekdonensis strain LH4, a Thiosulfate-Oxidizing Alphaproteobacterium Isolated from Gulf of Mexico Continental Slope Sediments.</title>
        <authorList>
            <person name="Flood B.E."/>
            <person name="Bailey J.V."/>
            <person name="Leprich D."/>
        </authorList>
    </citation>
    <scope>NUCLEOTIDE SEQUENCE [LARGE SCALE GENOMIC DNA]</scope>
    <source>
        <strain evidence="2 3">LH4</strain>
    </source>
</reference>
<protein>
    <submittedName>
        <fullName evidence="2">Polyphosphate kinase</fullName>
    </submittedName>
</protein>
<dbReference type="Gene3D" id="3.10.180.10">
    <property type="entry name" value="2,3-Dihydroxybiphenyl 1,2-Dioxygenase, domain 1"/>
    <property type="match status" value="1"/>
</dbReference>
<dbReference type="InterPro" id="IPR025870">
    <property type="entry name" value="Glyoxalase-like_dom"/>
</dbReference>
<proteinExistence type="predicted"/>